<dbReference type="GO" id="GO:0015288">
    <property type="term" value="F:porin activity"/>
    <property type="evidence" value="ECO:0007669"/>
    <property type="project" value="InterPro"/>
</dbReference>
<name>A0A2A5T258_9GAMM</name>
<dbReference type="PANTHER" id="PTHR34501:SF2">
    <property type="entry name" value="OUTER MEMBRANE PORIN F-RELATED"/>
    <property type="match status" value="1"/>
</dbReference>
<gene>
    <name evidence="6" type="ORF">BTN49_2135</name>
</gene>
<accession>A0A2A5T258</accession>
<feature type="domain" description="Porin" evidence="5">
    <location>
        <begin position="12"/>
        <end position="321"/>
    </location>
</feature>
<evidence type="ECO:0000313" key="6">
    <source>
        <dbReference type="EMBL" id="PCS22242.1"/>
    </source>
</evidence>
<keyword evidence="7" id="KW-1185">Reference proteome</keyword>
<dbReference type="Proteomes" id="UP000219020">
    <property type="component" value="Unassembled WGS sequence"/>
</dbReference>
<evidence type="ECO:0000256" key="3">
    <source>
        <dbReference type="ARBA" id="ARBA00023136"/>
    </source>
</evidence>
<evidence type="ECO:0000256" key="4">
    <source>
        <dbReference type="SAM" id="SignalP"/>
    </source>
</evidence>
<evidence type="ECO:0000313" key="7">
    <source>
        <dbReference type="Proteomes" id="UP000219020"/>
    </source>
</evidence>
<feature type="signal peptide" evidence="4">
    <location>
        <begin position="1"/>
        <end position="21"/>
    </location>
</feature>
<dbReference type="CDD" id="cd00342">
    <property type="entry name" value="gram_neg_porins"/>
    <property type="match status" value="1"/>
</dbReference>
<dbReference type="GO" id="GO:0009279">
    <property type="term" value="C:cell outer membrane"/>
    <property type="evidence" value="ECO:0007669"/>
    <property type="project" value="UniProtKB-SubCell"/>
</dbReference>
<dbReference type="RefSeq" id="WP_097356775.1">
    <property type="nucleotide sequence ID" value="NZ_CAWNJE010000018.1"/>
</dbReference>
<evidence type="ECO:0000259" key="5">
    <source>
        <dbReference type="Pfam" id="PF13609"/>
    </source>
</evidence>
<dbReference type="InterPro" id="IPR023614">
    <property type="entry name" value="Porin_dom_sf"/>
</dbReference>
<keyword evidence="3" id="KW-0472">Membrane</keyword>
<dbReference type="GeneID" id="66952013"/>
<dbReference type="EMBL" id="NBYY01000023">
    <property type="protein sequence ID" value="PCS22242.1"/>
    <property type="molecule type" value="Genomic_DNA"/>
</dbReference>
<comment type="subcellular location">
    <subcellularLocation>
        <location evidence="1">Cell outer membrane</location>
        <topology evidence="1">Multi-pass membrane protein</topology>
    </subcellularLocation>
</comment>
<evidence type="ECO:0000256" key="2">
    <source>
        <dbReference type="ARBA" id="ARBA00022729"/>
    </source>
</evidence>
<evidence type="ECO:0000256" key="1">
    <source>
        <dbReference type="ARBA" id="ARBA00004571"/>
    </source>
</evidence>
<sequence>MKKTVLAMVVPALLTAGAASASVNLYEADGFSVNLGGTADIQWYKSYKPTDEPILRLNKGKLIFTTDAKISDSLSTVSGMGFEYKGQLQNDVQMVENKELWIGLSSNDFGTITFGRQYLLVEDANNQKDYELGLDQINFVITSANQVIKWVYDNGTFNIGADIALDSDPSKNIRGREIFTSRIGVRYEGLDARVYLYDGESIQTNKFNNKAGISQDIRGYNLEMDYGFNAFDVAFSYGQVGYKNHTVKSDKVNVDVLGISGGYLADEKTYFAVGYDWSDANKSGNSGNRKNYKSASLYTNVAYKLHSMTKVYAEVGVAKVKSNNQKDSTDTAFALGMKVKF</sequence>
<keyword evidence="2 4" id="KW-0732">Signal</keyword>
<protein>
    <submittedName>
        <fullName evidence="6">Porin-like protein H</fullName>
    </submittedName>
</protein>
<dbReference type="Pfam" id="PF13609">
    <property type="entry name" value="Porin_4"/>
    <property type="match status" value="1"/>
</dbReference>
<dbReference type="Gene3D" id="2.40.160.10">
    <property type="entry name" value="Porin"/>
    <property type="match status" value="1"/>
</dbReference>
<reference evidence="7" key="1">
    <citation type="submission" date="2017-04" db="EMBL/GenBank/DDBJ databases">
        <title>Genome evolution of the luminous symbionts of deep sea anglerfish.</title>
        <authorList>
            <person name="Hendry T.A."/>
        </authorList>
    </citation>
    <scope>NUCLEOTIDE SEQUENCE [LARGE SCALE GENOMIC DNA]</scope>
</reference>
<dbReference type="PANTHER" id="PTHR34501">
    <property type="entry name" value="PROTEIN YDDL-RELATED"/>
    <property type="match status" value="1"/>
</dbReference>
<comment type="caution">
    <text evidence="6">The sequence shown here is derived from an EMBL/GenBank/DDBJ whole genome shotgun (WGS) entry which is preliminary data.</text>
</comment>
<dbReference type="SUPFAM" id="SSF56935">
    <property type="entry name" value="Porins"/>
    <property type="match status" value="1"/>
</dbReference>
<dbReference type="AlphaFoldDB" id="A0A2A5T258"/>
<dbReference type="InterPro" id="IPR033900">
    <property type="entry name" value="Gram_neg_porin_domain"/>
</dbReference>
<feature type="chain" id="PRO_5012472775" evidence="4">
    <location>
        <begin position="22"/>
        <end position="341"/>
    </location>
</feature>
<dbReference type="InterPro" id="IPR050298">
    <property type="entry name" value="Gram-neg_bact_OMP"/>
</dbReference>
<proteinExistence type="predicted"/>
<organism evidence="6 7">
    <name type="scientific">Candidatus Enterovibrio escicola</name>
    <dbReference type="NCBI Taxonomy" id="1927127"/>
    <lineage>
        <taxon>Bacteria</taxon>
        <taxon>Pseudomonadati</taxon>
        <taxon>Pseudomonadota</taxon>
        <taxon>Gammaproteobacteria</taxon>
        <taxon>Vibrionales</taxon>
        <taxon>Vibrionaceae</taxon>
        <taxon>Enterovibrio</taxon>
    </lineage>
</organism>